<sequence length="96" mass="11043">MFKRKDGTFMLKRESVQSIDIGCEITSDVIGWYGDVMNRNEAKKGKFTRWFFDTSLAGDCQLDIDSGNPVLSPDDYYDKVDLDITNKEWAKNLSFT</sequence>
<gene>
    <name evidence="1" type="ORF">LITE_LOCUS41030</name>
</gene>
<dbReference type="Proteomes" id="UP001154282">
    <property type="component" value="Unassembled WGS sequence"/>
</dbReference>
<evidence type="ECO:0000313" key="1">
    <source>
        <dbReference type="EMBL" id="CAI0487872.1"/>
    </source>
</evidence>
<proteinExistence type="predicted"/>
<keyword evidence="2" id="KW-1185">Reference proteome</keyword>
<protein>
    <submittedName>
        <fullName evidence="1">Uncharacterized protein</fullName>
    </submittedName>
</protein>
<comment type="caution">
    <text evidence="1">The sequence shown here is derived from an EMBL/GenBank/DDBJ whole genome shotgun (WGS) entry which is preliminary data.</text>
</comment>
<feature type="non-terminal residue" evidence="1">
    <location>
        <position position="96"/>
    </location>
</feature>
<evidence type="ECO:0000313" key="2">
    <source>
        <dbReference type="Proteomes" id="UP001154282"/>
    </source>
</evidence>
<dbReference type="AlphaFoldDB" id="A0AAV0Q3T6"/>
<dbReference type="EMBL" id="CAMGYJ010000009">
    <property type="protein sequence ID" value="CAI0487872.1"/>
    <property type="molecule type" value="Genomic_DNA"/>
</dbReference>
<accession>A0AAV0Q3T6</accession>
<organism evidence="1 2">
    <name type="scientific">Linum tenue</name>
    <dbReference type="NCBI Taxonomy" id="586396"/>
    <lineage>
        <taxon>Eukaryota</taxon>
        <taxon>Viridiplantae</taxon>
        <taxon>Streptophyta</taxon>
        <taxon>Embryophyta</taxon>
        <taxon>Tracheophyta</taxon>
        <taxon>Spermatophyta</taxon>
        <taxon>Magnoliopsida</taxon>
        <taxon>eudicotyledons</taxon>
        <taxon>Gunneridae</taxon>
        <taxon>Pentapetalae</taxon>
        <taxon>rosids</taxon>
        <taxon>fabids</taxon>
        <taxon>Malpighiales</taxon>
        <taxon>Linaceae</taxon>
        <taxon>Linum</taxon>
    </lineage>
</organism>
<name>A0AAV0Q3T6_9ROSI</name>
<reference evidence="1" key="1">
    <citation type="submission" date="2022-08" db="EMBL/GenBank/DDBJ databases">
        <authorList>
            <person name="Gutierrez-Valencia J."/>
        </authorList>
    </citation>
    <scope>NUCLEOTIDE SEQUENCE</scope>
</reference>